<evidence type="ECO:0000256" key="1">
    <source>
        <dbReference type="SAM" id="MobiDB-lite"/>
    </source>
</evidence>
<comment type="caution">
    <text evidence="2">The sequence shown here is derived from an EMBL/GenBank/DDBJ whole genome shotgun (WGS) entry which is preliminary data.</text>
</comment>
<feature type="region of interest" description="Disordered" evidence="1">
    <location>
        <begin position="57"/>
        <end position="159"/>
    </location>
</feature>
<keyword evidence="3" id="KW-1185">Reference proteome</keyword>
<dbReference type="Proteomes" id="UP001159042">
    <property type="component" value="Unassembled WGS sequence"/>
</dbReference>
<name>A0AAV8VV88_9CUCU</name>
<dbReference type="EMBL" id="JANEYG010000030">
    <property type="protein sequence ID" value="KAJ8917810.1"/>
    <property type="molecule type" value="Genomic_DNA"/>
</dbReference>
<evidence type="ECO:0000313" key="3">
    <source>
        <dbReference type="Proteomes" id="UP001159042"/>
    </source>
</evidence>
<dbReference type="AlphaFoldDB" id="A0AAV8VV88"/>
<gene>
    <name evidence="2" type="ORF">NQ315_010716</name>
</gene>
<reference evidence="2 3" key="1">
    <citation type="journal article" date="2023" name="Insect Mol. Biol.">
        <title>Genome sequencing provides insights into the evolution of gene families encoding plant cell wall-degrading enzymes in longhorned beetles.</title>
        <authorList>
            <person name="Shin N.R."/>
            <person name="Okamura Y."/>
            <person name="Kirsch R."/>
            <person name="Pauchet Y."/>
        </authorList>
    </citation>
    <scope>NUCLEOTIDE SEQUENCE [LARGE SCALE GENOMIC DNA]</scope>
    <source>
        <strain evidence="2">EAD_L_NR</strain>
    </source>
</reference>
<sequence length="175" mass="19617">MVLMPRLHLRHCLVLTYRFCKANSPSRNWIINSNKFAKGLPPLYPYTRRGSNTPISSLALISNPPTPNRSRSLDGLLDSEPTGAASKAAIDEQTPSQTTKSCDDIDKDFSDEDRTETETNNLEDTKCNGVNDHLDCSVDNSDIDKSSIHSNSSDSKRKRNFMDRCVNKVRSLIKK</sequence>
<accession>A0AAV8VV88</accession>
<feature type="compositionally biased region" description="Basic and acidic residues" evidence="1">
    <location>
        <begin position="132"/>
        <end position="147"/>
    </location>
</feature>
<organism evidence="2 3">
    <name type="scientific">Exocentrus adspersus</name>
    <dbReference type="NCBI Taxonomy" id="1586481"/>
    <lineage>
        <taxon>Eukaryota</taxon>
        <taxon>Metazoa</taxon>
        <taxon>Ecdysozoa</taxon>
        <taxon>Arthropoda</taxon>
        <taxon>Hexapoda</taxon>
        <taxon>Insecta</taxon>
        <taxon>Pterygota</taxon>
        <taxon>Neoptera</taxon>
        <taxon>Endopterygota</taxon>
        <taxon>Coleoptera</taxon>
        <taxon>Polyphaga</taxon>
        <taxon>Cucujiformia</taxon>
        <taxon>Chrysomeloidea</taxon>
        <taxon>Cerambycidae</taxon>
        <taxon>Lamiinae</taxon>
        <taxon>Acanthocinini</taxon>
        <taxon>Exocentrus</taxon>
    </lineage>
</organism>
<proteinExistence type="predicted"/>
<protein>
    <submittedName>
        <fullName evidence="2">Uncharacterized protein</fullName>
    </submittedName>
</protein>
<evidence type="ECO:0000313" key="2">
    <source>
        <dbReference type="EMBL" id="KAJ8917810.1"/>
    </source>
</evidence>